<evidence type="ECO:0000256" key="1">
    <source>
        <dbReference type="SAM" id="MobiDB-lite"/>
    </source>
</evidence>
<reference evidence="2" key="2">
    <citation type="submission" date="2020-09" db="EMBL/GenBank/DDBJ databases">
        <authorList>
            <person name="Sun Q."/>
            <person name="Ohkuma M."/>
        </authorList>
    </citation>
    <scope>NUCLEOTIDE SEQUENCE</scope>
    <source>
        <strain evidence="2">JCM 3313</strain>
    </source>
</reference>
<keyword evidence="3" id="KW-1185">Reference proteome</keyword>
<accession>A0A918EGX6</accession>
<feature type="region of interest" description="Disordered" evidence="1">
    <location>
        <begin position="1"/>
        <end position="36"/>
    </location>
</feature>
<dbReference type="Proteomes" id="UP000639606">
    <property type="component" value="Unassembled WGS sequence"/>
</dbReference>
<evidence type="ECO:0000313" key="3">
    <source>
        <dbReference type="Proteomes" id="UP000639606"/>
    </source>
</evidence>
<protein>
    <submittedName>
        <fullName evidence="2">Uncharacterized protein</fullName>
    </submittedName>
</protein>
<organism evidence="2 3">
    <name type="scientific">Saccharothrix coeruleofusca</name>
    <dbReference type="NCBI Taxonomy" id="33919"/>
    <lineage>
        <taxon>Bacteria</taxon>
        <taxon>Bacillati</taxon>
        <taxon>Actinomycetota</taxon>
        <taxon>Actinomycetes</taxon>
        <taxon>Pseudonocardiales</taxon>
        <taxon>Pseudonocardiaceae</taxon>
        <taxon>Saccharothrix</taxon>
    </lineage>
</organism>
<comment type="caution">
    <text evidence="2">The sequence shown here is derived from an EMBL/GenBank/DDBJ whole genome shotgun (WGS) entry which is preliminary data.</text>
</comment>
<name>A0A918EGX6_9PSEU</name>
<reference evidence="2" key="1">
    <citation type="journal article" date="2014" name="Int. J. Syst. Evol. Microbiol.">
        <title>Complete genome sequence of Corynebacterium casei LMG S-19264T (=DSM 44701T), isolated from a smear-ripened cheese.</title>
        <authorList>
            <consortium name="US DOE Joint Genome Institute (JGI-PGF)"/>
            <person name="Walter F."/>
            <person name="Albersmeier A."/>
            <person name="Kalinowski J."/>
            <person name="Ruckert C."/>
        </authorList>
    </citation>
    <scope>NUCLEOTIDE SEQUENCE</scope>
    <source>
        <strain evidence="2">JCM 3313</strain>
    </source>
</reference>
<proteinExistence type="predicted"/>
<evidence type="ECO:0000313" key="2">
    <source>
        <dbReference type="EMBL" id="GGP85257.1"/>
    </source>
</evidence>
<dbReference type="AlphaFoldDB" id="A0A918EGX6"/>
<sequence>MDRDDAFPAGAHDTHPLAGEARPDLRPDGRPTVRADHFVDGDRDVLEHPVELGELRFDAVRARCLTGRGRNVRPVRRHRLVEQVELSRDPSVELFDGFALTGGEPFDDARNCWLSHDFPSLAVIAGFAGAVVRAVVRDKAADIGGYSGGTPSGGVPPL</sequence>
<feature type="compositionally biased region" description="Basic and acidic residues" evidence="1">
    <location>
        <begin position="21"/>
        <end position="36"/>
    </location>
</feature>
<dbReference type="EMBL" id="BMRG01000028">
    <property type="protein sequence ID" value="GGP85257.1"/>
    <property type="molecule type" value="Genomic_DNA"/>
</dbReference>
<gene>
    <name evidence="2" type="ORF">GCM10010185_68770</name>
</gene>